<feature type="non-terminal residue" evidence="2">
    <location>
        <position position="1"/>
    </location>
</feature>
<evidence type="ECO:0000256" key="1">
    <source>
        <dbReference type="SAM" id="MobiDB-lite"/>
    </source>
</evidence>
<feature type="compositionally biased region" description="Low complexity" evidence="1">
    <location>
        <begin position="1"/>
        <end position="23"/>
    </location>
</feature>
<organism evidence="2 3">
    <name type="scientific">Trifolium medium</name>
    <dbReference type="NCBI Taxonomy" id="97028"/>
    <lineage>
        <taxon>Eukaryota</taxon>
        <taxon>Viridiplantae</taxon>
        <taxon>Streptophyta</taxon>
        <taxon>Embryophyta</taxon>
        <taxon>Tracheophyta</taxon>
        <taxon>Spermatophyta</taxon>
        <taxon>Magnoliopsida</taxon>
        <taxon>eudicotyledons</taxon>
        <taxon>Gunneridae</taxon>
        <taxon>Pentapetalae</taxon>
        <taxon>rosids</taxon>
        <taxon>fabids</taxon>
        <taxon>Fabales</taxon>
        <taxon>Fabaceae</taxon>
        <taxon>Papilionoideae</taxon>
        <taxon>50 kb inversion clade</taxon>
        <taxon>NPAAA clade</taxon>
        <taxon>Hologalegina</taxon>
        <taxon>IRL clade</taxon>
        <taxon>Trifolieae</taxon>
        <taxon>Trifolium</taxon>
    </lineage>
</organism>
<feature type="region of interest" description="Disordered" evidence="1">
    <location>
        <begin position="1"/>
        <end position="28"/>
    </location>
</feature>
<dbReference type="AlphaFoldDB" id="A0A392VCE3"/>
<comment type="caution">
    <text evidence="2">The sequence shown here is derived from an EMBL/GenBank/DDBJ whole genome shotgun (WGS) entry which is preliminary data.</text>
</comment>
<sequence>QFSHAQQQYARPQQQQTDLPVQQWRHPPPGYIKCNVDASFYGTTEAT</sequence>
<dbReference type="EMBL" id="LXQA011129427">
    <property type="protein sequence ID" value="MCI86006.1"/>
    <property type="molecule type" value="Genomic_DNA"/>
</dbReference>
<evidence type="ECO:0000313" key="3">
    <source>
        <dbReference type="Proteomes" id="UP000265520"/>
    </source>
</evidence>
<dbReference type="Proteomes" id="UP000265520">
    <property type="component" value="Unassembled WGS sequence"/>
</dbReference>
<protein>
    <submittedName>
        <fullName evidence="2">Uncharacterized protein</fullName>
    </submittedName>
</protein>
<keyword evidence="3" id="KW-1185">Reference proteome</keyword>
<proteinExistence type="predicted"/>
<evidence type="ECO:0000313" key="2">
    <source>
        <dbReference type="EMBL" id="MCI86006.1"/>
    </source>
</evidence>
<accession>A0A392VCE3</accession>
<reference evidence="2 3" key="1">
    <citation type="journal article" date="2018" name="Front. Plant Sci.">
        <title>Red Clover (Trifolium pratense) and Zigzag Clover (T. medium) - A Picture of Genomic Similarities and Differences.</title>
        <authorList>
            <person name="Dluhosova J."/>
            <person name="Istvanek J."/>
            <person name="Nedelnik J."/>
            <person name="Repkova J."/>
        </authorList>
    </citation>
    <scope>NUCLEOTIDE SEQUENCE [LARGE SCALE GENOMIC DNA]</scope>
    <source>
        <strain evidence="3">cv. 10/8</strain>
        <tissue evidence="2">Leaf</tissue>
    </source>
</reference>
<name>A0A392VCE3_9FABA</name>